<evidence type="ECO:0000256" key="4">
    <source>
        <dbReference type="ARBA" id="ARBA00022723"/>
    </source>
</evidence>
<evidence type="ECO:0000313" key="12">
    <source>
        <dbReference type="Proteomes" id="UP000254107"/>
    </source>
</evidence>
<dbReference type="Gene3D" id="3.40.50.1010">
    <property type="entry name" value="5'-nuclease"/>
    <property type="match status" value="1"/>
</dbReference>
<evidence type="ECO:0000256" key="1">
    <source>
        <dbReference type="ARBA" id="ARBA00001946"/>
    </source>
</evidence>
<keyword evidence="4" id="KW-0479">Metal-binding</keyword>
<dbReference type="PANTHER" id="PTHR33653">
    <property type="entry name" value="RIBONUCLEASE VAPC2"/>
    <property type="match status" value="1"/>
</dbReference>
<dbReference type="RefSeq" id="WP_062498349.1">
    <property type="nucleotide sequence ID" value="NZ_MXAN01000068.1"/>
</dbReference>
<dbReference type="InterPro" id="IPR050556">
    <property type="entry name" value="Type_II_TA_system_RNase"/>
</dbReference>
<dbReference type="Pfam" id="PF01850">
    <property type="entry name" value="PIN"/>
    <property type="match status" value="1"/>
</dbReference>
<dbReference type="GeneID" id="302271324"/>
<name>A0A1V4GSJ9_MORLA</name>
<dbReference type="PANTHER" id="PTHR33653:SF1">
    <property type="entry name" value="RIBONUCLEASE VAPC2"/>
    <property type="match status" value="1"/>
</dbReference>
<evidence type="ECO:0000256" key="6">
    <source>
        <dbReference type="ARBA" id="ARBA00022842"/>
    </source>
</evidence>
<accession>A0A1V4GSJ9</accession>
<gene>
    <name evidence="10" type="primary">fitB_4</name>
    <name evidence="9" type="ORF">B5J94_09875</name>
    <name evidence="10" type="ORF">NCTC7911_02840</name>
</gene>
<keyword evidence="6" id="KW-0460">Magnesium</keyword>
<reference evidence="10 12" key="3">
    <citation type="submission" date="2018-06" db="EMBL/GenBank/DDBJ databases">
        <authorList>
            <consortium name="Pathogen Informatics"/>
            <person name="Doyle S."/>
        </authorList>
    </citation>
    <scope>NUCLEOTIDE SEQUENCE [LARGE SCALE GENOMIC DNA]</scope>
    <source>
        <strain evidence="10 12">NCTC7911</strain>
    </source>
</reference>
<evidence type="ECO:0000256" key="3">
    <source>
        <dbReference type="ARBA" id="ARBA00022722"/>
    </source>
</evidence>
<dbReference type="InterPro" id="IPR029060">
    <property type="entry name" value="PIN-like_dom_sf"/>
</dbReference>
<feature type="domain" description="PIN" evidence="8">
    <location>
        <begin position="6"/>
        <end position="105"/>
    </location>
</feature>
<evidence type="ECO:0000259" key="8">
    <source>
        <dbReference type="Pfam" id="PF01850"/>
    </source>
</evidence>
<dbReference type="SUPFAM" id="SSF88723">
    <property type="entry name" value="PIN domain-like"/>
    <property type="match status" value="1"/>
</dbReference>
<reference evidence="9" key="2">
    <citation type="submission" date="2017-03" db="EMBL/GenBank/DDBJ databases">
        <authorList>
            <person name="Afonso C.L."/>
            <person name="Miller P.J."/>
            <person name="Scott M.A."/>
            <person name="Spackman E."/>
            <person name="Goraichik I."/>
            <person name="Dimitrov K.M."/>
            <person name="Suarez D.L."/>
            <person name="Swayne D.E."/>
        </authorList>
    </citation>
    <scope>NUCLEOTIDE SEQUENCE</scope>
    <source>
        <strain evidence="9">CCUG 4441</strain>
    </source>
</reference>
<dbReference type="GO" id="GO:0046872">
    <property type="term" value="F:metal ion binding"/>
    <property type="evidence" value="ECO:0007669"/>
    <property type="project" value="UniProtKB-KW"/>
</dbReference>
<sequence>MVNQHPTAFISTITKAELLYGVANLSDGKRKRQLSQATDEILALFGNRTLSFCTKSAEHYTKVISDRQKQGRPILMADALIASIALANGLTVVPRNIKDFDGIDKLALFNPFNP</sequence>
<keyword evidence="12" id="KW-1185">Reference proteome</keyword>
<keyword evidence="2" id="KW-1277">Toxin-antitoxin system</keyword>
<keyword evidence="5 10" id="KW-0378">Hydrolase</keyword>
<evidence type="ECO:0000256" key="7">
    <source>
        <dbReference type="ARBA" id="ARBA00038093"/>
    </source>
</evidence>
<comment type="cofactor">
    <cofactor evidence="1">
        <name>Mg(2+)</name>
        <dbReference type="ChEBI" id="CHEBI:18420"/>
    </cofactor>
</comment>
<dbReference type="GO" id="GO:0004518">
    <property type="term" value="F:nuclease activity"/>
    <property type="evidence" value="ECO:0007669"/>
    <property type="project" value="UniProtKB-KW"/>
</dbReference>
<protein>
    <submittedName>
        <fullName evidence="10">Probable ribonuclease FitB</fullName>
        <ecNumber evidence="10">3.1.-.-</ecNumber>
    </submittedName>
</protein>
<dbReference type="Proteomes" id="UP000191025">
    <property type="component" value="Unassembled WGS sequence"/>
</dbReference>
<dbReference type="EMBL" id="MXAN01000068">
    <property type="protein sequence ID" value="OPH35368.1"/>
    <property type="molecule type" value="Genomic_DNA"/>
</dbReference>
<reference evidence="11" key="1">
    <citation type="submission" date="2017-03" db="EMBL/GenBank/DDBJ databases">
        <title>Draft genome sequence of Moraxella equi CCUG 4950T type strain.</title>
        <authorList>
            <person name="Salva-Serra F."/>
            <person name="Engstrom-Jakobsson H."/>
            <person name="Thorell K."/>
            <person name="Jaen-Luchoro D."/>
            <person name="Gonzales-Siles L."/>
            <person name="Karlsson R."/>
            <person name="Yazdan S."/>
            <person name="Boulund F."/>
            <person name="Johnning A."/>
            <person name="Engstrand L."/>
            <person name="Kristiansson E."/>
            <person name="Moore E."/>
        </authorList>
    </citation>
    <scope>NUCLEOTIDE SEQUENCE [LARGE SCALE GENOMIC DNA]</scope>
    <source>
        <strain evidence="11">CCUG 4441</strain>
    </source>
</reference>
<dbReference type="EC" id="3.1.-.-" evidence="10"/>
<evidence type="ECO:0000313" key="10">
    <source>
        <dbReference type="EMBL" id="STZ01411.1"/>
    </source>
</evidence>
<evidence type="ECO:0000256" key="5">
    <source>
        <dbReference type="ARBA" id="ARBA00022801"/>
    </source>
</evidence>
<dbReference type="EMBL" id="UGQC01000001">
    <property type="protein sequence ID" value="STZ01411.1"/>
    <property type="molecule type" value="Genomic_DNA"/>
</dbReference>
<comment type="similarity">
    <text evidence="7">Belongs to the PINc/VapC protein family.</text>
</comment>
<evidence type="ECO:0000313" key="9">
    <source>
        <dbReference type="EMBL" id="OPH35368.1"/>
    </source>
</evidence>
<dbReference type="InterPro" id="IPR002716">
    <property type="entry name" value="PIN_dom"/>
</dbReference>
<evidence type="ECO:0000256" key="2">
    <source>
        <dbReference type="ARBA" id="ARBA00022649"/>
    </source>
</evidence>
<dbReference type="AlphaFoldDB" id="A0A1V4GSJ9"/>
<evidence type="ECO:0000313" key="11">
    <source>
        <dbReference type="Proteomes" id="UP000191025"/>
    </source>
</evidence>
<keyword evidence="3" id="KW-0540">Nuclease</keyword>
<proteinExistence type="inferred from homology"/>
<dbReference type="Proteomes" id="UP000254107">
    <property type="component" value="Unassembled WGS sequence"/>
</dbReference>
<dbReference type="GO" id="GO:0016787">
    <property type="term" value="F:hydrolase activity"/>
    <property type="evidence" value="ECO:0007669"/>
    <property type="project" value="UniProtKB-KW"/>
</dbReference>
<organism evidence="9 11">
    <name type="scientific">Moraxella lacunata</name>
    <dbReference type="NCBI Taxonomy" id="477"/>
    <lineage>
        <taxon>Bacteria</taxon>
        <taxon>Pseudomonadati</taxon>
        <taxon>Pseudomonadota</taxon>
        <taxon>Gammaproteobacteria</taxon>
        <taxon>Moraxellales</taxon>
        <taxon>Moraxellaceae</taxon>
        <taxon>Moraxella</taxon>
    </lineage>
</organism>